<name>A0ABV7T800_9GAMM</name>
<accession>A0ABV7T800</accession>
<feature type="transmembrane region" description="Helical" evidence="1">
    <location>
        <begin position="137"/>
        <end position="156"/>
    </location>
</feature>
<keyword evidence="3" id="KW-1185">Reference proteome</keyword>
<feature type="transmembrane region" description="Helical" evidence="1">
    <location>
        <begin position="211"/>
        <end position="233"/>
    </location>
</feature>
<protein>
    <submittedName>
        <fullName evidence="2">DUF389 domain-containing protein</fullName>
    </submittedName>
</protein>
<feature type="transmembrane region" description="Helical" evidence="1">
    <location>
        <begin position="113"/>
        <end position="131"/>
    </location>
</feature>
<reference evidence="3" key="1">
    <citation type="journal article" date="2019" name="Int. J. Syst. Evol. Microbiol.">
        <title>The Global Catalogue of Microorganisms (GCM) 10K type strain sequencing project: providing services to taxonomists for standard genome sequencing and annotation.</title>
        <authorList>
            <consortium name="The Broad Institute Genomics Platform"/>
            <consortium name="The Broad Institute Genome Sequencing Center for Infectious Disease"/>
            <person name="Wu L."/>
            <person name="Ma J."/>
        </authorList>
    </citation>
    <scope>NUCLEOTIDE SEQUENCE [LARGE SCALE GENOMIC DNA]</scope>
    <source>
        <strain evidence="3">KCTC 42447</strain>
    </source>
</reference>
<comment type="caution">
    <text evidence="2">The sequence shown here is derived from an EMBL/GenBank/DDBJ whole genome shotgun (WGS) entry which is preliminary data.</text>
</comment>
<proteinExistence type="predicted"/>
<keyword evidence="1" id="KW-1133">Transmembrane helix</keyword>
<dbReference type="RefSeq" id="WP_386364992.1">
    <property type="nucleotide sequence ID" value="NZ_JBHRXZ010000022.1"/>
</dbReference>
<feature type="transmembrane region" description="Helical" evidence="1">
    <location>
        <begin position="273"/>
        <end position="293"/>
    </location>
</feature>
<dbReference type="EMBL" id="JBHRXZ010000022">
    <property type="protein sequence ID" value="MFC3608445.1"/>
    <property type="molecule type" value="Genomic_DNA"/>
</dbReference>
<evidence type="ECO:0000313" key="3">
    <source>
        <dbReference type="Proteomes" id="UP001595630"/>
    </source>
</evidence>
<evidence type="ECO:0000256" key="1">
    <source>
        <dbReference type="SAM" id="Phobius"/>
    </source>
</evidence>
<dbReference type="Pfam" id="PF04087">
    <property type="entry name" value="DUF389"/>
    <property type="match status" value="1"/>
</dbReference>
<feature type="transmembrane region" description="Helical" evidence="1">
    <location>
        <begin position="240"/>
        <end position="261"/>
    </location>
</feature>
<sequence length="305" mass="31882">MPRTIRIATNASNIEAILQGAESVEGILGISHQPGASLMPPGDILSLTVTNEATRPLLALLKALRISDSGSVEMSEPTSLAVAGKQHEINNESNETVWDEMAFLLRGDTNPSLNYLVAMGMAGAIAAGGLWTDTLHLIVGAMIIAPAFEPLARLPFAMITGARDLISTGVTSVLAGNAVLVLGAALATLLLEIWGTRPAVPLAEQQWMTYWSTPTFAGVLISAFGAVAGAVIIGGQRAVLTTGVMITLALIPSMALVGMGIATADFAIAGQGLLRWLLDALLVITLSAAVFRLKHRYLHGERTLS</sequence>
<organism evidence="2 3">
    <name type="scientific">Stutzerimonas tarimensis</name>
    <dbReference type="NCBI Taxonomy" id="1507735"/>
    <lineage>
        <taxon>Bacteria</taxon>
        <taxon>Pseudomonadati</taxon>
        <taxon>Pseudomonadota</taxon>
        <taxon>Gammaproteobacteria</taxon>
        <taxon>Pseudomonadales</taxon>
        <taxon>Pseudomonadaceae</taxon>
        <taxon>Stutzerimonas</taxon>
    </lineage>
</organism>
<keyword evidence="1" id="KW-0472">Membrane</keyword>
<dbReference type="InterPro" id="IPR005240">
    <property type="entry name" value="DUF389"/>
</dbReference>
<gene>
    <name evidence="2" type="ORF">ACFOMF_11700</name>
</gene>
<evidence type="ECO:0000313" key="2">
    <source>
        <dbReference type="EMBL" id="MFC3608445.1"/>
    </source>
</evidence>
<keyword evidence="1" id="KW-0812">Transmembrane</keyword>
<dbReference type="PANTHER" id="PTHR20992:SF9">
    <property type="entry name" value="AT15442P-RELATED"/>
    <property type="match status" value="1"/>
</dbReference>
<feature type="transmembrane region" description="Helical" evidence="1">
    <location>
        <begin position="168"/>
        <end position="191"/>
    </location>
</feature>
<dbReference type="PANTHER" id="PTHR20992">
    <property type="entry name" value="AT15442P-RELATED"/>
    <property type="match status" value="1"/>
</dbReference>
<dbReference type="Proteomes" id="UP001595630">
    <property type="component" value="Unassembled WGS sequence"/>
</dbReference>